<name>A0ABU8T4Q9_9PSEU</name>
<dbReference type="SMART" id="SM00345">
    <property type="entry name" value="HTH_GNTR"/>
    <property type="match status" value="1"/>
</dbReference>
<keyword evidence="1" id="KW-0805">Transcription regulation</keyword>
<dbReference type="Pfam" id="PF00392">
    <property type="entry name" value="GntR"/>
    <property type="match status" value="1"/>
</dbReference>
<dbReference type="Pfam" id="PF07729">
    <property type="entry name" value="FCD"/>
    <property type="match status" value="1"/>
</dbReference>
<proteinExistence type="predicted"/>
<evidence type="ECO:0000313" key="6">
    <source>
        <dbReference type="Proteomes" id="UP001364211"/>
    </source>
</evidence>
<keyword evidence="6" id="KW-1185">Reference proteome</keyword>
<comment type="caution">
    <text evidence="5">The sequence shown here is derived from an EMBL/GenBank/DDBJ whole genome shotgun (WGS) entry which is preliminary data.</text>
</comment>
<dbReference type="Gene3D" id="1.20.120.530">
    <property type="entry name" value="GntR ligand-binding domain-like"/>
    <property type="match status" value="1"/>
</dbReference>
<dbReference type="SUPFAM" id="SSF48008">
    <property type="entry name" value="GntR ligand-binding domain-like"/>
    <property type="match status" value="1"/>
</dbReference>
<gene>
    <name evidence="5" type="ORF">WJX68_06325</name>
</gene>
<dbReference type="SMART" id="SM00895">
    <property type="entry name" value="FCD"/>
    <property type="match status" value="1"/>
</dbReference>
<dbReference type="InterPro" id="IPR036388">
    <property type="entry name" value="WH-like_DNA-bd_sf"/>
</dbReference>
<feature type="domain" description="HTH gntR-type" evidence="4">
    <location>
        <begin position="8"/>
        <end position="75"/>
    </location>
</feature>
<evidence type="ECO:0000256" key="1">
    <source>
        <dbReference type="ARBA" id="ARBA00023015"/>
    </source>
</evidence>
<dbReference type="PROSITE" id="PS50949">
    <property type="entry name" value="HTH_GNTR"/>
    <property type="match status" value="1"/>
</dbReference>
<accession>A0ABU8T4Q9</accession>
<keyword evidence="3" id="KW-0804">Transcription</keyword>
<reference evidence="5 6" key="1">
    <citation type="submission" date="2024-03" db="EMBL/GenBank/DDBJ databases">
        <title>Draft genome sequence of Pseudonocardia sp. DW16-2.</title>
        <authorList>
            <person name="Duangmal K."/>
        </authorList>
    </citation>
    <scope>NUCLEOTIDE SEQUENCE [LARGE SCALE GENOMIC DNA]</scope>
    <source>
        <strain evidence="5 6">DW16-2</strain>
    </source>
</reference>
<organism evidence="5 6">
    <name type="scientific">Pseudonocardia spirodelae</name>
    <dbReference type="NCBI Taxonomy" id="3133431"/>
    <lineage>
        <taxon>Bacteria</taxon>
        <taxon>Bacillati</taxon>
        <taxon>Actinomycetota</taxon>
        <taxon>Actinomycetes</taxon>
        <taxon>Pseudonocardiales</taxon>
        <taxon>Pseudonocardiaceae</taxon>
        <taxon>Pseudonocardia</taxon>
    </lineage>
</organism>
<dbReference type="Proteomes" id="UP001364211">
    <property type="component" value="Unassembled WGS sequence"/>
</dbReference>
<evidence type="ECO:0000259" key="4">
    <source>
        <dbReference type="PROSITE" id="PS50949"/>
    </source>
</evidence>
<keyword evidence="2" id="KW-0238">DNA-binding</keyword>
<dbReference type="EMBL" id="JBBJUP010000004">
    <property type="protein sequence ID" value="MEJ8278541.1"/>
    <property type="molecule type" value="Genomic_DNA"/>
</dbReference>
<evidence type="ECO:0000313" key="5">
    <source>
        <dbReference type="EMBL" id="MEJ8278541.1"/>
    </source>
</evidence>
<dbReference type="InterPro" id="IPR008920">
    <property type="entry name" value="TF_FadR/GntR_C"/>
</dbReference>
<dbReference type="InterPro" id="IPR000524">
    <property type="entry name" value="Tscrpt_reg_HTH_GntR"/>
</dbReference>
<dbReference type="PANTHER" id="PTHR43537:SF44">
    <property type="entry name" value="GNTR FAMILY REGULATORY PROTEIN"/>
    <property type="match status" value="1"/>
</dbReference>
<dbReference type="InterPro" id="IPR011711">
    <property type="entry name" value="GntR_C"/>
</dbReference>
<dbReference type="PANTHER" id="PTHR43537">
    <property type="entry name" value="TRANSCRIPTIONAL REGULATOR, GNTR FAMILY"/>
    <property type="match status" value="1"/>
</dbReference>
<evidence type="ECO:0000256" key="3">
    <source>
        <dbReference type="ARBA" id="ARBA00023163"/>
    </source>
</evidence>
<protein>
    <submittedName>
        <fullName evidence="5">FCD domain-containing protein</fullName>
    </submittedName>
</protein>
<dbReference type="Gene3D" id="1.10.10.10">
    <property type="entry name" value="Winged helix-like DNA-binding domain superfamily/Winged helix DNA-binding domain"/>
    <property type="match status" value="1"/>
</dbReference>
<dbReference type="SUPFAM" id="SSF46785">
    <property type="entry name" value="Winged helix' DNA-binding domain"/>
    <property type="match status" value="1"/>
</dbReference>
<dbReference type="RefSeq" id="WP_340286942.1">
    <property type="nucleotide sequence ID" value="NZ_JBBJUP010000004.1"/>
</dbReference>
<dbReference type="InterPro" id="IPR036390">
    <property type="entry name" value="WH_DNA-bd_sf"/>
</dbReference>
<sequence length="245" mass="25750">MAGAAEGSGLHADVLDRLGAAIAAGEIAPGEVLRADELVGRYGVSRTVVREAVRVLESMGLVRSRRRVGTTVAPRGQWNVHDPRVIRWRLDGPGRDAQLRSLSELRGGVEPLAAELAAARATPEQCGELVGAVMDMTVHGRSGDLLAYLDADVRFHRTLLAASGNEMVAALGDVVAEVLAGRTRHHLMPRRPEPDAIRLHRDVADAVRSGDPEAAGAAMRAILAEADAAMRAGATGPAGPADPRL</sequence>
<evidence type="ECO:0000256" key="2">
    <source>
        <dbReference type="ARBA" id="ARBA00023125"/>
    </source>
</evidence>